<protein>
    <submittedName>
        <fullName evidence="9">Protein kinase domain-containing protein</fullName>
    </submittedName>
</protein>
<evidence type="ECO:0000313" key="7">
    <source>
        <dbReference type="EMBL" id="VDO03745.1"/>
    </source>
</evidence>
<dbReference type="WBParaSite" id="HNAJ_0000788901-mRNA-1">
    <property type="protein sequence ID" value="HNAJ_0000788901-mRNA-1"/>
    <property type="gene ID" value="HNAJ_0000788901"/>
</dbReference>
<dbReference type="OrthoDB" id="1034557at2759"/>
<reference evidence="7 8" key="2">
    <citation type="submission" date="2018-11" db="EMBL/GenBank/DDBJ databases">
        <authorList>
            <consortium name="Pathogen Informatics"/>
        </authorList>
    </citation>
    <scope>NUCLEOTIDE SEQUENCE [LARGE SCALE GENOMIC DNA]</scope>
</reference>
<proteinExistence type="predicted"/>
<keyword evidence="2" id="KW-0547">Nucleotide-binding</keyword>
<dbReference type="InterPro" id="IPR000719">
    <property type="entry name" value="Prot_kinase_dom"/>
</dbReference>
<evidence type="ECO:0000256" key="2">
    <source>
        <dbReference type="ARBA" id="ARBA00022741"/>
    </source>
</evidence>
<keyword evidence="3" id="KW-0418">Kinase</keyword>
<name>A0A0R3TL03_RODNA</name>
<evidence type="ECO:0000313" key="8">
    <source>
        <dbReference type="Proteomes" id="UP000278807"/>
    </source>
</evidence>
<dbReference type="SUPFAM" id="SSF56112">
    <property type="entry name" value="Protein kinase-like (PK-like)"/>
    <property type="match status" value="1"/>
</dbReference>
<dbReference type="AlphaFoldDB" id="A0A0R3TL03"/>
<dbReference type="PANTHER" id="PTHR43671">
    <property type="entry name" value="SERINE/THREONINE-PROTEIN KINASE NEK"/>
    <property type="match status" value="1"/>
</dbReference>
<keyword evidence="4" id="KW-0067">ATP-binding</keyword>
<keyword evidence="1" id="KW-0808">Transferase</keyword>
<evidence type="ECO:0000256" key="4">
    <source>
        <dbReference type="ARBA" id="ARBA00022840"/>
    </source>
</evidence>
<accession>A0A0R3TL03</accession>
<organism evidence="9">
    <name type="scientific">Rodentolepis nana</name>
    <name type="common">Dwarf tapeworm</name>
    <name type="synonym">Hymenolepis nana</name>
    <dbReference type="NCBI Taxonomy" id="102285"/>
    <lineage>
        <taxon>Eukaryota</taxon>
        <taxon>Metazoa</taxon>
        <taxon>Spiralia</taxon>
        <taxon>Lophotrochozoa</taxon>
        <taxon>Platyhelminthes</taxon>
        <taxon>Cestoda</taxon>
        <taxon>Eucestoda</taxon>
        <taxon>Cyclophyllidea</taxon>
        <taxon>Hymenolepididae</taxon>
        <taxon>Rodentolepis</taxon>
    </lineage>
</organism>
<evidence type="ECO:0000313" key="9">
    <source>
        <dbReference type="WBParaSite" id="HNAJ_0000788901-mRNA-1"/>
    </source>
</evidence>
<feature type="region of interest" description="Disordered" evidence="5">
    <location>
        <begin position="191"/>
        <end position="212"/>
    </location>
</feature>
<dbReference type="GO" id="GO:0004674">
    <property type="term" value="F:protein serine/threonine kinase activity"/>
    <property type="evidence" value="ECO:0007669"/>
    <property type="project" value="TreeGrafter"/>
</dbReference>
<feature type="domain" description="Protein kinase" evidence="6">
    <location>
        <begin position="1"/>
        <end position="99"/>
    </location>
</feature>
<dbReference type="STRING" id="102285.A0A0R3TL03"/>
<dbReference type="InterPro" id="IPR050660">
    <property type="entry name" value="NEK_Ser/Thr_kinase"/>
</dbReference>
<dbReference type="PANTHER" id="PTHR43671:SF106">
    <property type="entry name" value="NIMA-LIKE KINASE"/>
    <property type="match status" value="1"/>
</dbReference>
<dbReference type="Proteomes" id="UP000278807">
    <property type="component" value="Unassembled WGS sequence"/>
</dbReference>
<reference evidence="9" key="1">
    <citation type="submission" date="2017-02" db="UniProtKB">
        <authorList>
            <consortium name="WormBaseParasite"/>
        </authorList>
    </citation>
    <scope>IDENTIFICATION</scope>
</reference>
<keyword evidence="8" id="KW-1185">Reference proteome</keyword>
<dbReference type="EMBL" id="UZAE01012147">
    <property type="protein sequence ID" value="VDO03745.1"/>
    <property type="molecule type" value="Genomic_DNA"/>
</dbReference>
<gene>
    <name evidence="7" type="ORF">HNAJ_LOCUS7885</name>
</gene>
<evidence type="ECO:0000256" key="1">
    <source>
        <dbReference type="ARBA" id="ARBA00022679"/>
    </source>
</evidence>
<evidence type="ECO:0000256" key="5">
    <source>
        <dbReference type="SAM" id="MobiDB-lite"/>
    </source>
</evidence>
<dbReference type="Pfam" id="PF00069">
    <property type="entry name" value="Pkinase"/>
    <property type="match status" value="1"/>
</dbReference>
<dbReference type="PROSITE" id="PS50011">
    <property type="entry name" value="PROTEIN_KINASE_DOM"/>
    <property type="match status" value="1"/>
</dbReference>
<dbReference type="GO" id="GO:0005524">
    <property type="term" value="F:ATP binding"/>
    <property type="evidence" value="ECO:0007669"/>
    <property type="project" value="UniProtKB-KW"/>
</dbReference>
<sequence>MKKFTADIYYMAPEIANEIEITEKADIWQLGMLAATLIAGNIRPTNDKSKLLEMAKSGSVNIRTLALQPLYFWRFITACLEKDPKIRPSIAEIKKFTFIKVSGVRCTSSKPINVVGLSSYDLYPYSRGTLAAATNKGFPNIKYLKESPDGVRLERLLPYTRPNLLDLERSQFSMKKLKILPEFAEYPVNLDLKPEESNEETGPRRSKRPRNS</sequence>
<dbReference type="Gene3D" id="1.10.510.10">
    <property type="entry name" value="Transferase(Phosphotransferase) domain 1"/>
    <property type="match status" value="1"/>
</dbReference>
<evidence type="ECO:0000259" key="6">
    <source>
        <dbReference type="PROSITE" id="PS50011"/>
    </source>
</evidence>
<evidence type="ECO:0000256" key="3">
    <source>
        <dbReference type="ARBA" id="ARBA00022777"/>
    </source>
</evidence>
<dbReference type="InterPro" id="IPR011009">
    <property type="entry name" value="Kinase-like_dom_sf"/>
</dbReference>